<feature type="transmembrane region" description="Helical" evidence="1">
    <location>
        <begin position="32"/>
        <end position="53"/>
    </location>
</feature>
<gene>
    <name evidence="2" type="ORF">A6V36_21585</name>
    <name evidence="3" type="ORF">A6V37_22875</name>
</gene>
<dbReference type="Proteomes" id="UP000077961">
    <property type="component" value="Unassembled WGS sequence"/>
</dbReference>
<accession>A0A1A9NBE9</accession>
<dbReference type="EMBL" id="LXKA01000165">
    <property type="protein sequence ID" value="OAJ62667.1"/>
    <property type="molecule type" value="Genomic_DNA"/>
</dbReference>
<keyword evidence="1" id="KW-1133">Transmembrane helix</keyword>
<dbReference type="Proteomes" id="UP000078116">
    <property type="component" value="Unassembled WGS sequence"/>
</dbReference>
<proteinExistence type="predicted"/>
<evidence type="ECO:0000313" key="3">
    <source>
        <dbReference type="EMBL" id="OAJ62667.1"/>
    </source>
</evidence>
<dbReference type="AlphaFoldDB" id="A0A1A9NBE9"/>
<evidence type="ECO:0000313" key="4">
    <source>
        <dbReference type="Proteomes" id="UP000077961"/>
    </source>
</evidence>
<keyword evidence="1" id="KW-0812">Transmembrane</keyword>
<dbReference type="EMBL" id="LXJZ01000051">
    <property type="protein sequence ID" value="OAJ62542.1"/>
    <property type="molecule type" value="Genomic_DNA"/>
</dbReference>
<keyword evidence="1" id="KW-0472">Membrane</keyword>
<protein>
    <submittedName>
        <fullName evidence="3">Uncharacterized protein</fullName>
    </submittedName>
</protein>
<sequence>MPFRRRLAYLWRAGALCASTHQEYQLTIRLVYASTITAIGLACTWTAFARVLVQAPLAVVYGPPPRPVYYSVPDRPPVSQTYAERSTKDWVTVPSAANSGGDALHDAD</sequence>
<comment type="caution">
    <text evidence="3">The sequence shown here is derived from an EMBL/GenBank/DDBJ whole genome shotgun (WGS) entry which is preliminary data.</text>
</comment>
<keyword evidence="4" id="KW-1185">Reference proteome</keyword>
<name>A0A1A9NBE9_9BURK</name>
<organism evidence="3 5">
    <name type="scientific">Paraburkholderia ginsengiterrae</name>
    <dbReference type="NCBI Taxonomy" id="1462993"/>
    <lineage>
        <taxon>Bacteria</taxon>
        <taxon>Pseudomonadati</taxon>
        <taxon>Pseudomonadota</taxon>
        <taxon>Betaproteobacteria</taxon>
        <taxon>Burkholderiales</taxon>
        <taxon>Burkholderiaceae</taxon>
        <taxon>Paraburkholderia</taxon>
    </lineage>
</organism>
<evidence type="ECO:0000256" key="1">
    <source>
        <dbReference type="SAM" id="Phobius"/>
    </source>
</evidence>
<evidence type="ECO:0000313" key="2">
    <source>
        <dbReference type="EMBL" id="OAJ62542.1"/>
    </source>
</evidence>
<reference evidence="4 5" key="1">
    <citation type="submission" date="2016-04" db="EMBL/GenBank/DDBJ databases">
        <title>Reclassification of Paraburkholderia panaciterrae (Farh et al. 2015) Dobritsa &amp; Samadpour 2016 as a later homotypic synonym of Paraburkholderia ginsengiterrae (Farh et al. 2015) Dobritsa &amp; Samadpour 2016.</title>
        <authorList>
            <person name="Dobritsa A.P."/>
            <person name="Kutumbaka K."/>
            <person name="Samadpour M."/>
        </authorList>
    </citation>
    <scope>NUCLEOTIDE SEQUENCE [LARGE SCALE GENOMIC DNA]</scope>
    <source>
        <strain evidence="3 5">DCY85</strain>
        <strain evidence="2 4">DCY85-1</strain>
    </source>
</reference>
<evidence type="ECO:0000313" key="5">
    <source>
        <dbReference type="Proteomes" id="UP000078116"/>
    </source>
</evidence>